<dbReference type="EMBL" id="JARKIE010000074">
    <property type="protein sequence ID" value="KAJ7689116.1"/>
    <property type="molecule type" value="Genomic_DNA"/>
</dbReference>
<feature type="transmembrane region" description="Helical" evidence="1">
    <location>
        <begin position="127"/>
        <end position="147"/>
    </location>
</feature>
<feature type="transmembrane region" description="Helical" evidence="1">
    <location>
        <begin position="89"/>
        <end position="107"/>
    </location>
</feature>
<organism evidence="3 4">
    <name type="scientific">Mycena rosella</name>
    <name type="common">Pink bonnet</name>
    <name type="synonym">Agaricus rosellus</name>
    <dbReference type="NCBI Taxonomy" id="1033263"/>
    <lineage>
        <taxon>Eukaryota</taxon>
        <taxon>Fungi</taxon>
        <taxon>Dikarya</taxon>
        <taxon>Basidiomycota</taxon>
        <taxon>Agaricomycotina</taxon>
        <taxon>Agaricomycetes</taxon>
        <taxon>Agaricomycetidae</taxon>
        <taxon>Agaricales</taxon>
        <taxon>Marasmiineae</taxon>
        <taxon>Mycenaceae</taxon>
        <taxon>Mycena</taxon>
    </lineage>
</organism>
<feature type="transmembrane region" description="Helical" evidence="1">
    <location>
        <begin position="168"/>
        <end position="190"/>
    </location>
</feature>
<keyword evidence="1" id="KW-0812">Transmembrane</keyword>
<evidence type="ECO:0000313" key="3">
    <source>
        <dbReference type="EMBL" id="KAJ7689116.1"/>
    </source>
</evidence>
<protein>
    <submittedName>
        <fullName evidence="3">Uncharacterized protein</fullName>
    </submittedName>
</protein>
<dbReference type="AlphaFoldDB" id="A0AAD7GDC0"/>
<feature type="signal peptide" evidence="2">
    <location>
        <begin position="1"/>
        <end position="22"/>
    </location>
</feature>
<keyword evidence="1" id="KW-1133">Transmembrane helix</keyword>
<evidence type="ECO:0000256" key="2">
    <source>
        <dbReference type="SAM" id="SignalP"/>
    </source>
</evidence>
<accession>A0AAD7GDC0</accession>
<keyword evidence="4" id="KW-1185">Reference proteome</keyword>
<gene>
    <name evidence="3" type="ORF">B0H17DRAFT_1067038</name>
</gene>
<dbReference type="Proteomes" id="UP001221757">
    <property type="component" value="Unassembled WGS sequence"/>
</dbReference>
<evidence type="ECO:0000313" key="4">
    <source>
        <dbReference type="Proteomes" id="UP001221757"/>
    </source>
</evidence>
<comment type="caution">
    <text evidence="3">The sequence shown here is derived from an EMBL/GenBank/DDBJ whole genome shotgun (WGS) entry which is preliminary data.</text>
</comment>
<feature type="transmembrane region" description="Helical" evidence="1">
    <location>
        <begin position="210"/>
        <end position="229"/>
    </location>
</feature>
<keyword evidence="2" id="KW-0732">Signal</keyword>
<proteinExistence type="predicted"/>
<sequence length="243" mass="26578">MAAITVMLVLALTEIIVQLVLTALSMQSLYSTVQDATDTTLFSQQQASFKRLVNWFGFAEDIILVTNNAIADSLFIYRCYIVWCYNKRVISLPVFLLLITTVLGYITVYRNIIGDPDSHVVDTRVGFAFVLITNLTITGLTAGRIWWTRRQLAIVGQTKITQRYTTAISVLLESGAVYCLILIVVILALSAGRTATAGPTAIPTALSYGAASQLVNIVPTVFIVRVCLVRNPNSEANSKLVPA</sequence>
<keyword evidence="1" id="KW-0472">Membrane</keyword>
<feature type="chain" id="PRO_5042117089" evidence="2">
    <location>
        <begin position="23"/>
        <end position="243"/>
    </location>
</feature>
<reference evidence="3" key="1">
    <citation type="submission" date="2023-03" db="EMBL/GenBank/DDBJ databases">
        <title>Massive genome expansion in bonnet fungi (Mycena s.s.) driven by repeated elements and novel gene families across ecological guilds.</title>
        <authorList>
            <consortium name="Lawrence Berkeley National Laboratory"/>
            <person name="Harder C.B."/>
            <person name="Miyauchi S."/>
            <person name="Viragh M."/>
            <person name="Kuo A."/>
            <person name="Thoen E."/>
            <person name="Andreopoulos B."/>
            <person name="Lu D."/>
            <person name="Skrede I."/>
            <person name="Drula E."/>
            <person name="Henrissat B."/>
            <person name="Morin E."/>
            <person name="Kohler A."/>
            <person name="Barry K."/>
            <person name="LaButti K."/>
            <person name="Morin E."/>
            <person name="Salamov A."/>
            <person name="Lipzen A."/>
            <person name="Mereny Z."/>
            <person name="Hegedus B."/>
            <person name="Baldrian P."/>
            <person name="Stursova M."/>
            <person name="Weitz H."/>
            <person name="Taylor A."/>
            <person name="Grigoriev I.V."/>
            <person name="Nagy L.G."/>
            <person name="Martin F."/>
            <person name="Kauserud H."/>
        </authorList>
    </citation>
    <scope>NUCLEOTIDE SEQUENCE</scope>
    <source>
        <strain evidence="3">CBHHK067</strain>
    </source>
</reference>
<evidence type="ECO:0000256" key="1">
    <source>
        <dbReference type="SAM" id="Phobius"/>
    </source>
</evidence>
<name>A0AAD7GDC0_MYCRO</name>